<evidence type="ECO:0000256" key="2">
    <source>
        <dbReference type="ARBA" id="ARBA00022741"/>
    </source>
</evidence>
<comment type="cofactor">
    <cofactor evidence="5">
        <name>Mg(2+)</name>
        <dbReference type="ChEBI" id="CHEBI:18420"/>
    </cofactor>
</comment>
<name>A0A075H4N6_9ARCH</name>
<keyword evidence="3 5" id="KW-0418">Kinase</keyword>
<dbReference type="PANTHER" id="PTHR39648:SF1">
    <property type="entry name" value="6-HYDROXYMETHYL-7,8-DIHYDROPTERIN PYROPHOSPHOKINASE"/>
    <property type="match status" value="1"/>
</dbReference>
<keyword evidence="2 5" id="KW-0547">Nucleotide-binding</keyword>
<dbReference type="GO" id="GO:0009229">
    <property type="term" value="P:thiamine diphosphate biosynthetic process"/>
    <property type="evidence" value="ECO:0007669"/>
    <property type="project" value="InterPro"/>
</dbReference>
<evidence type="ECO:0000256" key="3">
    <source>
        <dbReference type="ARBA" id="ARBA00022777"/>
    </source>
</evidence>
<organism evidence="7">
    <name type="scientific">uncultured marine thaumarchaeote KM3_47_G11</name>
    <dbReference type="NCBI Taxonomy" id="1456169"/>
    <lineage>
        <taxon>Archaea</taxon>
        <taxon>Nitrososphaerota</taxon>
        <taxon>environmental samples</taxon>
    </lineage>
</organism>
<dbReference type="GO" id="GO:0016301">
    <property type="term" value="F:kinase activity"/>
    <property type="evidence" value="ECO:0007669"/>
    <property type="project" value="UniProtKB-KW"/>
</dbReference>
<dbReference type="PANTHER" id="PTHR39648">
    <property type="entry name" value="6-HYDROXYMETHYL-7,8-DIHYDROPTERIN PYROPHOSPHOKINASE"/>
    <property type="match status" value="1"/>
</dbReference>
<dbReference type="InterPro" id="IPR036759">
    <property type="entry name" value="TPK_catalytic_sf"/>
</dbReference>
<gene>
    <name evidence="5" type="primary">mptE</name>
</gene>
<comment type="function">
    <text evidence="5">Catalyzes the transfer of diphosphate from ATP to 6-hydroxymethyl-7,8-dihydropterin (6-HMD), leading to 6-hydroxymethyl-7,8-dihydropterin diphosphate (6-HMDP).</text>
</comment>
<comment type="catalytic activity">
    <reaction evidence="5">
        <text>6-hydroxymethyl-7,8-dihydropterin + ATP = (7,8-dihydropterin-6-yl)methyl diphosphate + AMP + H(+)</text>
        <dbReference type="Rhea" id="RHEA:11412"/>
        <dbReference type="ChEBI" id="CHEBI:15378"/>
        <dbReference type="ChEBI" id="CHEBI:30616"/>
        <dbReference type="ChEBI" id="CHEBI:44841"/>
        <dbReference type="ChEBI" id="CHEBI:72950"/>
        <dbReference type="ChEBI" id="CHEBI:456215"/>
        <dbReference type="EC" id="2.7.6.3"/>
    </reaction>
</comment>
<dbReference type="AlphaFoldDB" id="A0A075H4N6"/>
<proteinExistence type="inferred from homology"/>
<reference evidence="7" key="1">
    <citation type="journal article" date="2014" name="Genome Biol. Evol.">
        <title>Pangenome evidence for extensive interdomain horizontal transfer affecting lineage core and shell genes in uncultured planktonic thaumarchaeota and euryarchaeota.</title>
        <authorList>
            <person name="Deschamps P."/>
            <person name="Zivanovic Y."/>
            <person name="Moreira D."/>
            <person name="Rodriguez-Valera F."/>
            <person name="Lopez-Garcia P."/>
        </authorList>
    </citation>
    <scope>NUCLEOTIDE SEQUENCE</scope>
</reference>
<evidence type="ECO:0000256" key="5">
    <source>
        <dbReference type="HAMAP-Rule" id="MF_02131"/>
    </source>
</evidence>
<dbReference type="Pfam" id="PF01973">
    <property type="entry name" value="MptE-like"/>
    <property type="match status" value="1"/>
</dbReference>
<dbReference type="GO" id="GO:0000287">
    <property type="term" value="F:magnesium ion binding"/>
    <property type="evidence" value="ECO:0007669"/>
    <property type="project" value="UniProtKB-UniRule"/>
</dbReference>
<protein>
    <recommendedName>
        <fullName evidence="5">6-hydroxymethyl-7,8-dihydropterin pyrophosphokinase</fullName>
        <shortName evidence="5">HPPK</shortName>
        <ecNumber evidence="5">2.7.6.3</ecNumber>
    </recommendedName>
    <alternativeName>
        <fullName evidence="5">2-amino-4-hydroxy-6-hydroxymethyldihydropteridine pyrophosphokinase</fullName>
    </alternativeName>
    <alternativeName>
        <fullName evidence="5">6-hydroxymethyl-7,8-dihydropterin diphosphokinase</fullName>
        <shortName evidence="5">6-HMPDK</shortName>
    </alternativeName>
    <alternativeName>
        <fullName evidence="5">7,8-dihydro-6-hydroxymethylpterin diphosphokinase</fullName>
    </alternativeName>
    <alternativeName>
        <fullName evidence="5">7,8-dihydro-6-hydroxymethylpterin pyrophosphokinase</fullName>
        <shortName evidence="5">PPPK</shortName>
    </alternativeName>
</protein>
<dbReference type="EMBL" id="KF900907">
    <property type="protein sequence ID" value="AIF11009.1"/>
    <property type="molecule type" value="Genomic_DNA"/>
</dbReference>
<keyword evidence="4 5" id="KW-0067">ATP-binding</keyword>
<evidence type="ECO:0000256" key="4">
    <source>
        <dbReference type="ARBA" id="ARBA00022840"/>
    </source>
</evidence>
<sequence length="249" mass="27933">MTIVGWESKYRKILKDFGYSRKKDTQSCKLLDSLLPKKTPIVKIRNLIENKPVFVIGAGPSLLSCISILKKYKRITKIVADGATKAIIENNLKSDIVVTDLDGDIKSLKKVGRMNTIMIVHAHGDNAEKIHLVKSFKNCIGTTQTKPVGKVHNFGGFTDGDRCVFLANHFKAKKIILLGMDFGTRIGKYSKTRVVSRTTKIKKLRRGKKLLEWLAKKSESNLYSTTKIKGLTKINLRDIDNIITGKNAF</sequence>
<dbReference type="GO" id="GO:0003848">
    <property type="term" value="F:2-amino-4-hydroxy-6-hydroxymethyldihydropteridine diphosphokinase activity"/>
    <property type="evidence" value="ECO:0007669"/>
    <property type="project" value="UniProtKB-UniRule"/>
</dbReference>
<evidence type="ECO:0000313" key="7">
    <source>
        <dbReference type="EMBL" id="AIF11009.1"/>
    </source>
</evidence>
<keyword evidence="1 5" id="KW-0808">Transferase</keyword>
<dbReference type="InterPro" id="IPR002826">
    <property type="entry name" value="MptE-like"/>
</dbReference>
<evidence type="ECO:0000259" key="6">
    <source>
        <dbReference type="Pfam" id="PF01973"/>
    </source>
</evidence>
<comment type="similarity">
    <text evidence="5">Belongs to the archaeal 6-HMPDK family.</text>
</comment>
<accession>A0A075H4N6</accession>
<evidence type="ECO:0000256" key="1">
    <source>
        <dbReference type="ARBA" id="ARBA00022679"/>
    </source>
</evidence>
<dbReference type="HAMAP" id="MF_02131">
    <property type="entry name" value="HMPDK_arch"/>
    <property type="match status" value="1"/>
</dbReference>
<dbReference type="InterPro" id="IPR027510">
    <property type="entry name" value="HMPDK_MptE"/>
</dbReference>
<dbReference type="GO" id="GO:0004788">
    <property type="term" value="F:thiamine diphosphokinase activity"/>
    <property type="evidence" value="ECO:0007669"/>
    <property type="project" value="InterPro"/>
</dbReference>
<keyword evidence="5" id="KW-0460">Magnesium</keyword>
<dbReference type="SUPFAM" id="SSF63999">
    <property type="entry name" value="Thiamin pyrophosphokinase, catalytic domain"/>
    <property type="match status" value="1"/>
</dbReference>
<dbReference type="GO" id="GO:0005524">
    <property type="term" value="F:ATP binding"/>
    <property type="evidence" value="ECO:0007669"/>
    <property type="project" value="UniProtKB-UniRule"/>
</dbReference>
<feature type="domain" description="6-hydroxymethylpterin diphosphokinase MptE-like" evidence="6">
    <location>
        <begin position="39"/>
        <end position="185"/>
    </location>
</feature>
<dbReference type="EC" id="2.7.6.3" evidence="5"/>